<feature type="region of interest" description="Disordered" evidence="1">
    <location>
        <begin position="1"/>
        <end position="67"/>
    </location>
</feature>
<sequence>MEIGCLAKRVTDPLAPQHSHLHSPSILTQIGNSSIRRIKKRSQNPTLNNLRKRKKKKKKKKKKKEGS</sequence>
<feature type="compositionally biased region" description="Basic residues" evidence="1">
    <location>
        <begin position="50"/>
        <end position="67"/>
    </location>
</feature>
<evidence type="ECO:0000313" key="4">
    <source>
        <dbReference type="WBParaSite" id="TTAC_0000753101-mRNA-1"/>
    </source>
</evidence>
<proteinExistence type="predicted"/>
<evidence type="ECO:0000256" key="1">
    <source>
        <dbReference type="SAM" id="MobiDB-lite"/>
    </source>
</evidence>
<reference evidence="4" key="1">
    <citation type="submission" date="2017-02" db="UniProtKB">
        <authorList>
            <consortium name="WormBaseParasite"/>
        </authorList>
    </citation>
    <scope>IDENTIFICATION</scope>
</reference>
<accession>A0A0R3X2K9</accession>
<dbReference type="EMBL" id="UYWX01020379">
    <property type="protein sequence ID" value="VDM31910.1"/>
    <property type="molecule type" value="Genomic_DNA"/>
</dbReference>
<feature type="compositionally biased region" description="Polar residues" evidence="1">
    <location>
        <begin position="25"/>
        <end position="35"/>
    </location>
</feature>
<evidence type="ECO:0000313" key="2">
    <source>
        <dbReference type="EMBL" id="VDM31910.1"/>
    </source>
</evidence>
<keyword evidence="3" id="KW-1185">Reference proteome</keyword>
<protein>
    <submittedName>
        <fullName evidence="2 4">Uncharacterized protein</fullName>
    </submittedName>
</protein>
<dbReference type="Proteomes" id="UP000274429">
    <property type="component" value="Unassembled WGS sequence"/>
</dbReference>
<dbReference type="WBParaSite" id="TTAC_0000753101-mRNA-1">
    <property type="protein sequence ID" value="TTAC_0000753101-mRNA-1"/>
    <property type="gene ID" value="TTAC_0000753101"/>
</dbReference>
<gene>
    <name evidence="2" type="ORF">TTAC_LOCUS7516</name>
</gene>
<reference evidence="2 3" key="2">
    <citation type="submission" date="2018-11" db="EMBL/GenBank/DDBJ databases">
        <authorList>
            <consortium name="Pathogen Informatics"/>
        </authorList>
    </citation>
    <scope>NUCLEOTIDE SEQUENCE [LARGE SCALE GENOMIC DNA]</scope>
</reference>
<organism evidence="4">
    <name type="scientific">Hydatigena taeniaeformis</name>
    <name type="common">Feline tapeworm</name>
    <name type="synonym">Taenia taeniaeformis</name>
    <dbReference type="NCBI Taxonomy" id="6205"/>
    <lineage>
        <taxon>Eukaryota</taxon>
        <taxon>Metazoa</taxon>
        <taxon>Spiralia</taxon>
        <taxon>Lophotrochozoa</taxon>
        <taxon>Platyhelminthes</taxon>
        <taxon>Cestoda</taxon>
        <taxon>Eucestoda</taxon>
        <taxon>Cyclophyllidea</taxon>
        <taxon>Taeniidae</taxon>
        <taxon>Hydatigera</taxon>
    </lineage>
</organism>
<dbReference type="AlphaFoldDB" id="A0A0R3X2K9"/>
<name>A0A0R3X2K9_HYDTA</name>
<evidence type="ECO:0000313" key="3">
    <source>
        <dbReference type="Proteomes" id="UP000274429"/>
    </source>
</evidence>